<name>A0A252A6W8_9PROT</name>
<proteinExistence type="predicted"/>
<reference evidence="1 2" key="1">
    <citation type="submission" date="2014-06" db="EMBL/GenBank/DDBJ databases">
        <authorList>
            <person name="Ju J."/>
            <person name="Zhang J."/>
        </authorList>
    </citation>
    <scope>NUCLEOTIDE SEQUENCE [LARGE SCALE GENOMIC DNA]</scope>
    <source>
        <strain evidence="1">DmW_045</strain>
    </source>
</reference>
<evidence type="ECO:0000313" key="1">
    <source>
        <dbReference type="EMBL" id="OUI85313.1"/>
    </source>
</evidence>
<sequence>MTSLLKSFYPIYYTPHPYFQGHFLFWYKLPLVSQIAQLLSLPLLQQTQMLYRTGMKSLYPHAQFIWV</sequence>
<accession>A0A252A6W8</accession>
<dbReference type="AlphaFoldDB" id="A0A252A6W8"/>
<gene>
    <name evidence="1" type="ORF">HK12_06520</name>
</gene>
<organism evidence="1 2">
    <name type="scientific">Acetobacter orientalis</name>
    <dbReference type="NCBI Taxonomy" id="146474"/>
    <lineage>
        <taxon>Bacteria</taxon>
        <taxon>Pseudomonadati</taxon>
        <taxon>Pseudomonadota</taxon>
        <taxon>Alphaproteobacteria</taxon>
        <taxon>Acetobacterales</taxon>
        <taxon>Acetobacteraceae</taxon>
        <taxon>Acetobacter</taxon>
    </lineage>
</organism>
<dbReference type="Proteomes" id="UP000194639">
    <property type="component" value="Unassembled WGS sequence"/>
</dbReference>
<dbReference type="EMBL" id="JOMO01000003">
    <property type="protein sequence ID" value="OUI85313.1"/>
    <property type="molecule type" value="Genomic_DNA"/>
</dbReference>
<comment type="caution">
    <text evidence="1">The sequence shown here is derived from an EMBL/GenBank/DDBJ whole genome shotgun (WGS) entry which is preliminary data.</text>
</comment>
<evidence type="ECO:0000313" key="2">
    <source>
        <dbReference type="Proteomes" id="UP000194639"/>
    </source>
</evidence>
<protein>
    <submittedName>
        <fullName evidence="1">Uncharacterized protein</fullName>
    </submittedName>
</protein>